<protein>
    <recommendedName>
        <fullName evidence="9">Transporter (Formate/nitrite transporter family protein)</fullName>
    </recommendedName>
</protein>
<feature type="transmembrane region" description="Helical" evidence="6">
    <location>
        <begin position="203"/>
        <end position="224"/>
    </location>
</feature>
<evidence type="ECO:0000256" key="1">
    <source>
        <dbReference type="ARBA" id="ARBA00004141"/>
    </source>
</evidence>
<keyword evidence="2 6" id="KW-0812">Transmembrane</keyword>
<evidence type="ECO:0000313" key="8">
    <source>
        <dbReference type="Proteomes" id="UP000027647"/>
    </source>
</evidence>
<name>A0A074M6B3_ERYLO</name>
<comment type="subcellular location">
    <subcellularLocation>
        <location evidence="1">Membrane</location>
        <topology evidence="1">Multi-pass membrane protein</topology>
    </subcellularLocation>
</comment>
<proteinExistence type="predicted"/>
<evidence type="ECO:0000256" key="4">
    <source>
        <dbReference type="ARBA" id="ARBA00023136"/>
    </source>
</evidence>
<dbReference type="Pfam" id="PF01226">
    <property type="entry name" value="Form_Nir_trans"/>
    <property type="match status" value="1"/>
</dbReference>
<dbReference type="STRING" id="1044.EH31_15875"/>
<comment type="caution">
    <text evidence="7">The sequence shown here is derived from an EMBL/GenBank/DDBJ whole genome shotgun (WGS) entry which is preliminary data.</text>
</comment>
<dbReference type="GO" id="GO:0005886">
    <property type="term" value="C:plasma membrane"/>
    <property type="evidence" value="ECO:0007669"/>
    <property type="project" value="TreeGrafter"/>
</dbReference>
<sequence>MEHSWMENDDLIEPSSEGEHDSGEQPTSPEIYIEIAREGIEEMGRPTASLFWSAVAAGLLVSFSLVVKAVLHADVGGMAMGHAIESFGYTIGFILVIFCRLQLFTENTITPVLPAIAVPSAQNSMNLGRVWTISLTANFIGTAAMAWLFWATPVVTPATLDAMMAISEKVAGLSFMESMLKGMPSGLLIAALVWMRPSAGNNFLWLVFLMTYVIAVGDFTHVVVGSCEIFLLAWSGQYALGPMLAGNIFPTLLGNVIGGTALFALLAWGQVRDELKDTVMRLRPTE</sequence>
<reference evidence="7 8" key="1">
    <citation type="submission" date="2014-04" db="EMBL/GenBank/DDBJ databases">
        <title>A comprehensive comparison of genomes of Erythrobacter spp. strains.</title>
        <authorList>
            <person name="Zheng Q."/>
        </authorList>
    </citation>
    <scope>NUCLEOTIDE SEQUENCE [LARGE SCALE GENOMIC DNA]</scope>
    <source>
        <strain evidence="7 8">DSM 6997</strain>
    </source>
</reference>
<accession>A0A074M6B3</accession>
<keyword evidence="8" id="KW-1185">Reference proteome</keyword>
<organism evidence="7 8">
    <name type="scientific">Erythrobacter longus</name>
    <dbReference type="NCBI Taxonomy" id="1044"/>
    <lineage>
        <taxon>Bacteria</taxon>
        <taxon>Pseudomonadati</taxon>
        <taxon>Pseudomonadota</taxon>
        <taxon>Alphaproteobacteria</taxon>
        <taxon>Sphingomonadales</taxon>
        <taxon>Erythrobacteraceae</taxon>
        <taxon>Erythrobacter/Porphyrobacter group</taxon>
        <taxon>Erythrobacter</taxon>
    </lineage>
</organism>
<evidence type="ECO:0000256" key="6">
    <source>
        <dbReference type="SAM" id="Phobius"/>
    </source>
</evidence>
<dbReference type="Gene3D" id="1.20.1080.10">
    <property type="entry name" value="Glycerol uptake facilitator protein"/>
    <property type="match status" value="1"/>
</dbReference>
<evidence type="ECO:0000256" key="2">
    <source>
        <dbReference type="ARBA" id="ARBA00022692"/>
    </source>
</evidence>
<evidence type="ECO:0000256" key="3">
    <source>
        <dbReference type="ARBA" id="ARBA00022989"/>
    </source>
</evidence>
<evidence type="ECO:0000256" key="5">
    <source>
        <dbReference type="SAM" id="MobiDB-lite"/>
    </source>
</evidence>
<dbReference type="Proteomes" id="UP000027647">
    <property type="component" value="Unassembled WGS sequence"/>
</dbReference>
<dbReference type="AlphaFoldDB" id="A0A074M6B3"/>
<dbReference type="PANTHER" id="PTHR30520:SF2">
    <property type="entry name" value="INNER MEMBRANE PROTEIN YFDC"/>
    <property type="match status" value="1"/>
</dbReference>
<feature type="region of interest" description="Disordered" evidence="5">
    <location>
        <begin position="1"/>
        <end position="28"/>
    </location>
</feature>
<feature type="transmembrane region" description="Helical" evidence="6">
    <location>
        <begin position="50"/>
        <end position="71"/>
    </location>
</feature>
<feature type="transmembrane region" description="Helical" evidence="6">
    <location>
        <begin position="77"/>
        <end position="99"/>
    </location>
</feature>
<dbReference type="EMBL" id="JMIW01000007">
    <property type="protein sequence ID" value="KEO88909.1"/>
    <property type="molecule type" value="Genomic_DNA"/>
</dbReference>
<dbReference type="PANTHER" id="PTHR30520">
    <property type="entry name" value="FORMATE TRANSPORTER-RELATED"/>
    <property type="match status" value="1"/>
</dbReference>
<feature type="transmembrane region" description="Helical" evidence="6">
    <location>
        <begin position="130"/>
        <end position="150"/>
    </location>
</feature>
<feature type="transmembrane region" description="Helical" evidence="6">
    <location>
        <begin position="170"/>
        <end position="194"/>
    </location>
</feature>
<feature type="transmembrane region" description="Helical" evidence="6">
    <location>
        <begin position="244"/>
        <end position="268"/>
    </location>
</feature>
<dbReference type="eggNOG" id="COG2116">
    <property type="taxonomic scope" value="Bacteria"/>
</dbReference>
<keyword evidence="4 6" id="KW-0472">Membrane</keyword>
<evidence type="ECO:0000313" key="7">
    <source>
        <dbReference type="EMBL" id="KEO88909.1"/>
    </source>
</evidence>
<keyword evidence="3 6" id="KW-1133">Transmembrane helix</keyword>
<dbReference type="GO" id="GO:0015499">
    <property type="term" value="F:formate transmembrane transporter activity"/>
    <property type="evidence" value="ECO:0007669"/>
    <property type="project" value="TreeGrafter"/>
</dbReference>
<gene>
    <name evidence="7" type="ORF">EH31_15875</name>
</gene>
<dbReference type="InterPro" id="IPR000292">
    <property type="entry name" value="For/NO2_transpt"/>
</dbReference>
<dbReference type="InterPro" id="IPR023271">
    <property type="entry name" value="Aquaporin-like"/>
</dbReference>
<evidence type="ECO:0008006" key="9">
    <source>
        <dbReference type="Google" id="ProtNLM"/>
    </source>
</evidence>